<feature type="compositionally biased region" description="Basic and acidic residues" evidence="1">
    <location>
        <begin position="334"/>
        <end position="343"/>
    </location>
</feature>
<feature type="compositionally biased region" description="Polar residues" evidence="1">
    <location>
        <begin position="316"/>
        <end position="333"/>
    </location>
</feature>
<sequence>MPNYVSLTESQRRKIAVFITESQPPALQNPLNGDESALSSSLGGSPSASTTNLVAPNSNNISCKEIVQFCKTRFGLTISLSTASRLRSSATERLSTELLNPSAKRHRSVKFPEFEKALIQELRALEMEQQQIQQEQERQMTATGGTIVPLDTSQLPPVMTLTSEASITQVAKGIAERMGIPETELGLTSGWYHGFKRRHGIKHRQFKPKGGNTALAGSDGPTLGSIGLSSGAGNNASGNTMDAGDGSDGIEGDEEMEDVGQDSSNGPGGEDDRLSSAMRPLHTTDDTSSYDGGPETGIDPGPGSPSNSNAGSSSSQRYNITFTPKEPQSSNLSRRPEVKKVDASRANDALDVISEYLLQNGQIGAAKLPLVKELRKFFLAQMALENGPINDNILLTSLANPVSLPGPAPVAVTVPEPRDASAPSPAPMATSDPTVFMLAEFLRQSMKGMKAPTEVYPLITVVTGASIGGIYMASRKLVTDPHLRRQANVRRPRE</sequence>
<feature type="region of interest" description="Disordered" evidence="1">
    <location>
        <begin position="26"/>
        <end position="55"/>
    </location>
</feature>
<feature type="compositionally biased region" description="Low complexity" evidence="1">
    <location>
        <begin position="36"/>
        <end position="49"/>
    </location>
</feature>
<dbReference type="Proteomes" id="UP000823405">
    <property type="component" value="Unassembled WGS sequence"/>
</dbReference>
<feature type="compositionally biased region" description="Low complexity" evidence="1">
    <location>
        <begin position="223"/>
        <end position="244"/>
    </location>
</feature>
<feature type="region of interest" description="Disordered" evidence="1">
    <location>
        <begin position="202"/>
        <end position="343"/>
    </location>
</feature>
<accession>A0A9P6UH06</accession>
<feature type="compositionally biased region" description="Low complexity" evidence="1">
    <location>
        <begin position="304"/>
        <end position="315"/>
    </location>
</feature>
<name>A0A9P6UH06_9FUNG</name>
<dbReference type="EMBL" id="JAAAIN010002026">
    <property type="protein sequence ID" value="KAG0298018.1"/>
    <property type="molecule type" value="Genomic_DNA"/>
</dbReference>
<evidence type="ECO:0008006" key="4">
    <source>
        <dbReference type="Google" id="ProtNLM"/>
    </source>
</evidence>
<evidence type="ECO:0000256" key="1">
    <source>
        <dbReference type="SAM" id="MobiDB-lite"/>
    </source>
</evidence>
<dbReference type="OrthoDB" id="2433378at2759"/>
<evidence type="ECO:0000313" key="3">
    <source>
        <dbReference type="Proteomes" id="UP000823405"/>
    </source>
</evidence>
<evidence type="ECO:0000313" key="2">
    <source>
        <dbReference type="EMBL" id="KAG0298018.1"/>
    </source>
</evidence>
<gene>
    <name evidence="2" type="ORF">BGZ97_004178</name>
</gene>
<feature type="compositionally biased region" description="Acidic residues" evidence="1">
    <location>
        <begin position="248"/>
        <end position="260"/>
    </location>
</feature>
<proteinExistence type="predicted"/>
<keyword evidence="3" id="KW-1185">Reference proteome</keyword>
<protein>
    <recommendedName>
        <fullName evidence="4">HTH CENPB-type domain-containing protein</fullName>
    </recommendedName>
</protein>
<comment type="caution">
    <text evidence="2">The sequence shown here is derived from an EMBL/GenBank/DDBJ whole genome shotgun (WGS) entry which is preliminary data.</text>
</comment>
<reference evidence="2" key="1">
    <citation type="journal article" date="2020" name="Fungal Divers.">
        <title>Resolving the Mortierellaceae phylogeny through synthesis of multi-gene phylogenetics and phylogenomics.</title>
        <authorList>
            <person name="Vandepol N."/>
            <person name="Liber J."/>
            <person name="Desiro A."/>
            <person name="Na H."/>
            <person name="Kennedy M."/>
            <person name="Barry K."/>
            <person name="Grigoriev I.V."/>
            <person name="Miller A.N."/>
            <person name="O'Donnell K."/>
            <person name="Stajich J.E."/>
            <person name="Bonito G."/>
        </authorList>
    </citation>
    <scope>NUCLEOTIDE SEQUENCE</scope>
    <source>
        <strain evidence="2">NVP60</strain>
    </source>
</reference>
<organism evidence="2 3">
    <name type="scientific">Linnemannia gamsii</name>
    <dbReference type="NCBI Taxonomy" id="64522"/>
    <lineage>
        <taxon>Eukaryota</taxon>
        <taxon>Fungi</taxon>
        <taxon>Fungi incertae sedis</taxon>
        <taxon>Mucoromycota</taxon>
        <taxon>Mortierellomycotina</taxon>
        <taxon>Mortierellomycetes</taxon>
        <taxon>Mortierellales</taxon>
        <taxon>Mortierellaceae</taxon>
        <taxon>Linnemannia</taxon>
    </lineage>
</organism>
<dbReference type="AlphaFoldDB" id="A0A9P6UH06"/>